<feature type="compositionally biased region" description="Low complexity" evidence="1">
    <location>
        <begin position="60"/>
        <end position="73"/>
    </location>
</feature>
<sequence length="73" mass="8295">MPLGRHRSHSSICAAGEEPRDQRWQRRWQRQLRRRQQQYYRTKLGPGQAPPGSRASRYRTATATSSGGSSIAG</sequence>
<dbReference type="AlphaFoldDB" id="A0A6G0MDB6"/>
<feature type="region of interest" description="Disordered" evidence="1">
    <location>
        <begin position="1"/>
        <end position="73"/>
    </location>
</feature>
<gene>
    <name evidence="2" type="ORF">PF004_g29965</name>
</gene>
<accession>A0A6G0MDB6</accession>
<organism evidence="2 3">
    <name type="scientific">Phytophthora fragariae</name>
    <dbReference type="NCBI Taxonomy" id="53985"/>
    <lineage>
        <taxon>Eukaryota</taxon>
        <taxon>Sar</taxon>
        <taxon>Stramenopiles</taxon>
        <taxon>Oomycota</taxon>
        <taxon>Peronosporomycetes</taxon>
        <taxon>Peronosporales</taxon>
        <taxon>Peronosporaceae</taxon>
        <taxon>Phytophthora</taxon>
    </lineage>
</organism>
<feature type="compositionally biased region" description="Basic residues" evidence="1">
    <location>
        <begin position="25"/>
        <end position="36"/>
    </location>
</feature>
<protein>
    <submittedName>
        <fullName evidence="2">Uncharacterized protein</fullName>
    </submittedName>
</protein>
<dbReference type="Proteomes" id="UP000476176">
    <property type="component" value="Unassembled WGS sequence"/>
</dbReference>
<evidence type="ECO:0000313" key="2">
    <source>
        <dbReference type="EMBL" id="KAE9164026.1"/>
    </source>
</evidence>
<proteinExistence type="predicted"/>
<dbReference type="EMBL" id="QXGC01005841">
    <property type="protein sequence ID" value="KAE9164026.1"/>
    <property type="molecule type" value="Genomic_DNA"/>
</dbReference>
<comment type="caution">
    <text evidence="2">The sequence shown here is derived from an EMBL/GenBank/DDBJ whole genome shotgun (WGS) entry which is preliminary data.</text>
</comment>
<reference evidence="2 3" key="1">
    <citation type="submission" date="2018-09" db="EMBL/GenBank/DDBJ databases">
        <title>Genomic investigation of the strawberry pathogen Phytophthora fragariae indicates pathogenicity is determined by transcriptional variation in three key races.</title>
        <authorList>
            <person name="Adams T.M."/>
            <person name="Armitage A.D."/>
            <person name="Sobczyk M.K."/>
            <person name="Bates H.J."/>
            <person name="Dunwell J.M."/>
            <person name="Nellist C.F."/>
            <person name="Harrison R.J."/>
        </authorList>
    </citation>
    <scope>NUCLEOTIDE SEQUENCE [LARGE SCALE GENOMIC DNA]</scope>
    <source>
        <strain evidence="2 3">BC-23</strain>
    </source>
</reference>
<evidence type="ECO:0000313" key="3">
    <source>
        <dbReference type="Proteomes" id="UP000476176"/>
    </source>
</evidence>
<evidence type="ECO:0000256" key="1">
    <source>
        <dbReference type="SAM" id="MobiDB-lite"/>
    </source>
</evidence>
<name>A0A6G0MDB6_9STRA</name>